<protein>
    <submittedName>
        <fullName evidence="1">Uncharacterized protein</fullName>
    </submittedName>
</protein>
<sequence>MRAAWLLPPGRVALYHWPGCRPDARSALPVTGDLSPPAPSRR</sequence>
<dbReference type="AlphaFoldDB" id="A0A1X6YU09"/>
<accession>A0A1X6YU09</accession>
<evidence type="ECO:0000313" key="1">
    <source>
        <dbReference type="EMBL" id="SLN31192.1"/>
    </source>
</evidence>
<dbReference type="EMBL" id="FWFN01000002">
    <property type="protein sequence ID" value="SLN31192.1"/>
    <property type="molecule type" value="Genomic_DNA"/>
</dbReference>
<gene>
    <name evidence="1" type="ORF">PSM7751_01337</name>
</gene>
<dbReference type="Proteomes" id="UP000193963">
    <property type="component" value="Unassembled WGS sequence"/>
</dbReference>
<reference evidence="1 2" key="1">
    <citation type="submission" date="2017-03" db="EMBL/GenBank/DDBJ databases">
        <authorList>
            <person name="Afonso C.L."/>
            <person name="Miller P.J."/>
            <person name="Scott M.A."/>
            <person name="Spackman E."/>
            <person name="Goraichik I."/>
            <person name="Dimitrov K.M."/>
            <person name="Suarez D.L."/>
            <person name="Swayne D.E."/>
        </authorList>
    </citation>
    <scope>NUCLEOTIDE SEQUENCE [LARGE SCALE GENOMIC DNA]</scope>
    <source>
        <strain evidence="1 2">CECT 7751</strain>
    </source>
</reference>
<proteinExistence type="predicted"/>
<name>A0A1X6YU09_9RHOB</name>
<organism evidence="1 2">
    <name type="scientific">Pseudooceanicola marinus</name>
    <dbReference type="NCBI Taxonomy" id="396013"/>
    <lineage>
        <taxon>Bacteria</taxon>
        <taxon>Pseudomonadati</taxon>
        <taxon>Pseudomonadota</taxon>
        <taxon>Alphaproteobacteria</taxon>
        <taxon>Rhodobacterales</taxon>
        <taxon>Paracoccaceae</taxon>
        <taxon>Pseudooceanicola</taxon>
    </lineage>
</organism>
<evidence type="ECO:0000313" key="2">
    <source>
        <dbReference type="Proteomes" id="UP000193963"/>
    </source>
</evidence>
<keyword evidence="2" id="KW-1185">Reference proteome</keyword>